<organism evidence="1 2">
    <name type="scientific">Desulfonema limicola</name>
    <dbReference type="NCBI Taxonomy" id="45656"/>
    <lineage>
        <taxon>Bacteria</taxon>
        <taxon>Pseudomonadati</taxon>
        <taxon>Thermodesulfobacteriota</taxon>
        <taxon>Desulfobacteria</taxon>
        <taxon>Desulfobacterales</taxon>
        <taxon>Desulfococcaceae</taxon>
        <taxon>Desulfonema</taxon>
    </lineage>
</organism>
<proteinExistence type="predicted"/>
<evidence type="ECO:0000313" key="2">
    <source>
        <dbReference type="Proteomes" id="UP000663720"/>
    </source>
</evidence>
<evidence type="ECO:0000313" key="1">
    <source>
        <dbReference type="EMBL" id="QTA81871.1"/>
    </source>
</evidence>
<name>A0A975BA96_9BACT</name>
<dbReference type="RefSeq" id="WP_207687851.1">
    <property type="nucleotide sequence ID" value="NZ_CP061799.1"/>
</dbReference>
<dbReference type="KEGG" id="dli:dnl_42250"/>
<gene>
    <name evidence="1" type="ORF">dnl_42250</name>
</gene>
<dbReference type="AlphaFoldDB" id="A0A975BA96"/>
<keyword evidence="2" id="KW-1185">Reference proteome</keyword>
<dbReference type="Proteomes" id="UP000663720">
    <property type="component" value="Chromosome"/>
</dbReference>
<dbReference type="EMBL" id="CP061799">
    <property type="protein sequence ID" value="QTA81871.1"/>
    <property type="molecule type" value="Genomic_DNA"/>
</dbReference>
<sequence>MDKETSKYFADIITLASSVFEQVEYNTDITPERAILQIRGKYGLFQIFITELIDHKMRKYRYYVLKEDRVEAGFDNAPDPRAIRLRYGKIGGEYAGKNIPHLHLNDKTDIELTDEMTFSDFIQWFESKYYL</sequence>
<accession>A0A975BA96</accession>
<protein>
    <submittedName>
        <fullName evidence="1">Uncharacterized protein</fullName>
    </submittedName>
</protein>
<reference evidence="1" key="1">
    <citation type="journal article" date="2021" name="Microb. Physiol.">
        <title>Proteogenomic Insights into the Physiology of Marine, Sulfate-Reducing, Filamentous Desulfonema limicola and Desulfonema magnum.</title>
        <authorList>
            <person name="Schnaars V."/>
            <person name="Wohlbrand L."/>
            <person name="Scheve S."/>
            <person name="Hinrichs C."/>
            <person name="Reinhardt R."/>
            <person name="Rabus R."/>
        </authorList>
    </citation>
    <scope>NUCLEOTIDE SEQUENCE</scope>
    <source>
        <strain evidence="1">5ac10</strain>
    </source>
</reference>